<dbReference type="SMART" id="SM00091">
    <property type="entry name" value="PAS"/>
    <property type="match status" value="2"/>
</dbReference>
<evidence type="ECO:0000313" key="6">
    <source>
        <dbReference type="Proteomes" id="UP000250088"/>
    </source>
</evidence>
<dbReference type="SUPFAM" id="SSF55781">
    <property type="entry name" value="GAF domain-like"/>
    <property type="match status" value="1"/>
</dbReference>
<name>A0A2Z2HXG6_9EURY</name>
<dbReference type="InterPro" id="IPR013656">
    <property type="entry name" value="PAS_4"/>
</dbReference>
<dbReference type="Pfam" id="PF08448">
    <property type="entry name" value="PAS_4"/>
    <property type="match status" value="1"/>
</dbReference>
<dbReference type="InterPro" id="IPR007050">
    <property type="entry name" value="HTH_bacterioopsin"/>
</dbReference>
<dbReference type="Proteomes" id="UP000250088">
    <property type="component" value="Chromosome"/>
</dbReference>
<evidence type="ECO:0000256" key="3">
    <source>
        <dbReference type="SAM" id="MobiDB-lite"/>
    </source>
</evidence>
<reference evidence="6" key="1">
    <citation type="submission" date="2017-02" db="EMBL/GenBank/DDBJ databases">
        <title>Natronthermophilus aegyptiacus gen. nov.,sp. nov., an aerobic, extremely halophilic alkalithermophilic archaeon isolated from the athalassohaline Wadi An Natrun, Egypt.</title>
        <authorList>
            <person name="Zhao B."/>
        </authorList>
    </citation>
    <scope>NUCLEOTIDE SEQUENCE [LARGE SCALE GENOMIC DNA]</scope>
    <source>
        <strain evidence="6">JW/NM-HA 15</strain>
    </source>
</reference>
<dbReference type="Pfam" id="PF04967">
    <property type="entry name" value="HTH_10"/>
    <property type="match status" value="1"/>
</dbReference>
<dbReference type="Pfam" id="PF15915">
    <property type="entry name" value="BAT"/>
    <property type="match status" value="1"/>
</dbReference>
<sequence length="669" mass="74499">MCEEWSPIERDASSTPDERVSDRSLDESDRQRPPALAVLDRIGDPVYAFDDDLNVTYANDAARALFGLAAGCARPNDATRGGCSPPSLFDEAHHRALERERRSPLTVDRYHEASDSWLEARLWPSATGVTVEVRDVTERNDRERRVAEDDTLRVIFEAAHDAIVLGDHRSITEANPAACELFGLERSELRGRSFVEFVADDECDIREEWRDFLETGRRRDIRRLALADGTERVVEYNAVANVVPGTHLAVLRDVTDARERERELEEQRQRLAALNHVNGVVREINAAIVNGSTRDDLETVACQTLADSPSYEFAFVADVDSNVVTTRVEAGVDGYLESIPLSIDADDPSGRGPIGRAIRTLEVQVTNDVLEDPTFRPWHDDARERGYASAAVIPIVHGGVLYGVLGVTSARPNAFSDEERAVVSQLGELLGHAIAAQERRRVLLGETVIELELVIDDATAMFDGPSMADRIVQFDRVVRIGDDQYLEYGSTSPETYPEVEELVDCVPHWDDVTVLEESGDQLTFELEITAPPMFSVIEAYGGYVDAAAIHDGDYITTILLPPGTDVRALVAEIESVYPGTRTLARRQRNLTRESIAKLVDRLTADLTPRQRTALEMAYATGYFEWPRTTSGEEVAETLDVTPATFHEHLRTAQRKLLDALFDEGERLEE</sequence>
<dbReference type="EMBL" id="CP019893">
    <property type="protein sequence ID" value="ARS90357.1"/>
    <property type="molecule type" value="Genomic_DNA"/>
</dbReference>
<dbReference type="OrthoDB" id="205707at2157"/>
<dbReference type="CDD" id="cd00130">
    <property type="entry name" value="PAS"/>
    <property type="match status" value="1"/>
</dbReference>
<dbReference type="KEGG" id="naj:B1756_11895"/>
<dbReference type="InterPro" id="IPR035965">
    <property type="entry name" value="PAS-like_dom_sf"/>
</dbReference>
<dbReference type="Pfam" id="PF13185">
    <property type="entry name" value="GAF_2"/>
    <property type="match status" value="1"/>
</dbReference>
<dbReference type="Gene3D" id="3.30.450.20">
    <property type="entry name" value="PAS domain"/>
    <property type="match status" value="2"/>
</dbReference>
<dbReference type="InterPro" id="IPR031803">
    <property type="entry name" value="BAT_GAF/HTH-assoc"/>
</dbReference>
<dbReference type="Gene3D" id="1.10.10.10">
    <property type="entry name" value="Winged helix-like DNA-binding domain superfamily/Winged helix DNA-binding domain"/>
    <property type="match status" value="1"/>
</dbReference>
<feature type="domain" description="PAS" evidence="4">
    <location>
        <begin position="148"/>
        <end position="202"/>
    </location>
</feature>
<dbReference type="NCBIfam" id="TIGR00229">
    <property type="entry name" value="sensory_box"/>
    <property type="match status" value="1"/>
</dbReference>
<dbReference type="PANTHER" id="PTHR34236:SF1">
    <property type="entry name" value="DIMETHYL SULFOXIDE REDUCTASE TRANSCRIPTIONAL ACTIVATOR"/>
    <property type="match status" value="1"/>
</dbReference>
<dbReference type="InterPro" id="IPR003018">
    <property type="entry name" value="GAF"/>
</dbReference>
<dbReference type="SUPFAM" id="SSF88659">
    <property type="entry name" value="Sigma3 and sigma4 domains of RNA polymerase sigma factors"/>
    <property type="match status" value="1"/>
</dbReference>
<keyword evidence="6" id="KW-1185">Reference proteome</keyword>
<keyword evidence="1" id="KW-0805">Transcription regulation</keyword>
<proteinExistence type="predicted"/>
<dbReference type="GeneID" id="32894790"/>
<dbReference type="InterPro" id="IPR036388">
    <property type="entry name" value="WH-like_DNA-bd_sf"/>
</dbReference>
<gene>
    <name evidence="5" type="ORF">B1756_11895</name>
</gene>
<dbReference type="InterPro" id="IPR013324">
    <property type="entry name" value="RNA_pol_sigma_r3/r4-like"/>
</dbReference>
<feature type="region of interest" description="Disordered" evidence="3">
    <location>
        <begin position="1"/>
        <end position="32"/>
    </location>
</feature>
<dbReference type="SMART" id="SM00065">
    <property type="entry name" value="GAF"/>
    <property type="match status" value="1"/>
</dbReference>
<feature type="domain" description="PAS" evidence="4">
    <location>
        <begin position="38"/>
        <end position="68"/>
    </location>
</feature>
<keyword evidence="2" id="KW-0804">Transcription</keyword>
<dbReference type="Gene3D" id="3.30.450.40">
    <property type="match status" value="1"/>
</dbReference>
<evidence type="ECO:0000259" key="4">
    <source>
        <dbReference type="PROSITE" id="PS50112"/>
    </source>
</evidence>
<dbReference type="PANTHER" id="PTHR34236">
    <property type="entry name" value="DIMETHYL SULFOXIDE REDUCTASE TRANSCRIPTIONAL ACTIVATOR"/>
    <property type="match status" value="1"/>
</dbReference>
<dbReference type="RefSeq" id="WP_086888731.1">
    <property type="nucleotide sequence ID" value="NZ_CP019893.1"/>
</dbReference>
<protein>
    <submittedName>
        <fullName evidence="5">PAS sensor protein</fullName>
    </submittedName>
</protein>
<dbReference type="SUPFAM" id="SSF55785">
    <property type="entry name" value="PYP-like sensor domain (PAS domain)"/>
    <property type="match status" value="2"/>
</dbReference>
<dbReference type="InterPro" id="IPR029016">
    <property type="entry name" value="GAF-like_dom_sf"/>
</dbReference>
<organism evidence="5 6">
    <name type="scientific">Natrarchaeobaculum aegyptiacum</name>
    <dbReference type="NCBI Taxonomy" id="745377"/>
    <lineage>
        <taxon>Archaea</taxon>
        <taxon>Methanobacteriati</taxon>
        <taxon>Methanobacteriota</taxon>
        <taxon>Stenosarchaea group</taxon>
        <taxon>Halobacteria</taxon>
        <taxon>Halobacteriales</taxon>
        <taxon>Natrialbaceae</taxon>
        <taxon>Natrarchaeobaculum</taxon>
    </lineage>
</organism>
<accession>A0A2Z2HXG6</accession>
<dbReference type="PROSITE" id="PS50112">
    <property type="entry name" value="PAS"/>
    <property type="match status" value="2"/>
</dbReference>
<dbReference type="AlphaFoldDB" id="A0A2Z2HXG6"/>
<evidence type="ECO:0000256" key="1">
    <source>
        <dbReference type="ARBA" id="ARBA00023015"/>
    </source>
</evidence>
<dbReference type="Pfam" id="PF13188">
    <property type="entry name" value="PAS_8"/>
    <property type="match status" value="1"/>
</dbReference>
<evidence type="ECO:0000256" key="2">
    <source>
        <dbReference type="ARBA" id="ARBA00023163"/>
    </source>
</evidence>
<dbReference type="InterPro" id="IPR000014">
    <property type="entry name" value="PAS"/>
</dbReference>
<feature type="compositionally biased region" description="Basic and acidic residues" evidence="3">
    <location>
        <begin position="7"/>
        <end position="32"/>
    </location>
</feature>
<evidence type="ECO:0000313" key="5">
    <source>
        <dbReference type="EMBL" id="ARS90357.1"/>
    </source>
</evidence>